<name>A0A6G1JJE7_9PLEO</name>
<evidence type="ECO:0000313" key="1">
    <source>
        <dbReference type="EMBL" id="KAF2690558.1"/>
    </source>
</evidence>
<dbReference type="OrthoDB" id="3734023at2759"/>
<proteinExistence type="predicted"/>
<organism evidence="1 2">
    <name type="scientific">Lentithecium fluviatile CBS 122367</name>
    <dbReference type="NCBI Taxonomy" id="1168545"/>
    <lineage>
        <taxon>Eukaryota</taxon>
        <taxon>Fungi</taxon>
        <taxon>Dikarya</taxon>
        <taxon>Ascomycota</taxon>
        <taxon>Pezizomycotina</taxon>
        <taxon>Dothideomycetes</taxon>
        <taxon>Pleosporomycetidae</taxon>
        <taxon>Pleosporales</taxon>
        <taxon>Massarineae</taxon>
        <taxon>Lentitheciaceae</taxon>
        <taxon>Lentithecium</taxon>
    </lineage>
</organism>
<reference evidence="1" key="1">
    <citation type="journal article" date="2020" name="Stud. Mycol.">
        <title>101 Dothideomycetes genomes: a test case for predicting lifestyles and emergence of pathogens.</title>
        <authorList>
            <person name="Haridas S."/>
            <person name="Albert R."/>
            <person name="Binder M."/>
            <person name="Bloem J."/>
            <person name="Labutti K."/>
            <person name="Salamov A."/>
            <person name="Andreopoulos B."/>
            <person name="Baker S."/>
            <person name="Barry K."/>
            <person name="Bills G."/>
            <person name="Bluhm B."/>
            <person name="Cannon C."/>
            <person name="Castanera R."/>
            <person name="Culley D."/>
            <person name="Daum C."/>
            <person name="Ezra D."/>
            <person name="Gonzalez J."/>
            <person name="Henrissat B."/>
            <person name="Kuo A."/>
            <person name="Liang C."/>
            <person name="Lipzen A."/>
            <person name="Lutzoni F."/>
            <person name="Magnuson J."/>
            <person name="Mondo S."/>
            <person name="Nolan M."/>
            <person name="Ohm R."/>
            <person name="Pangilinan J."/>
            <person name="Park H.-J."/>
            <person name="Ramirez L."/>
            <person name="Alfaro M."/>
            <person name="Sun H."/>
            <person name="Tritt A."/>
            <person name="Yoshinaga Y."/>
            <person name="Zwiers L.-H."/>
            <person name="Turgeon B."/>
            <person name="Goodwin S."/>
            <person name="Spatafora J."/>
            <person name="Crous P."/>
            <person name="Grigoriev I."/>
        </authorList>
    </citation>
    <scope>NUCLEOTIDE SEQUENCE</scope>
    <source>
        <strain evidence="1">CBS 122367</strain>
    </source>
</reference>
<keyword evidence="2" id="KW-1185">Reference proteome</keyword>
<dbReference type="Proteomes" id="UP000799291">
    <property type="component" value="Unassembled WGS sequence"/>
</dbReference>
<gene>
    <name evidence="1" type="ORF">K458DRAFT_427268</name>
</gene>
<dbReference type="AlphaFoldDB" id="A0A6G1JJE7"/>
<accession>A0A6G1JJE7</accession>
<dbReference type="EMBL" id="MU005571">
    <property type="protein sequence ID" value="KAF2690558.1"/>
    <property type="molecule type" value="Genomic_DNA"/>
</dbReference>
<protein>
    <submittedName>
        <fullName evidence="1">Uncharacterized protein</fullName>
    </submittedName>
</protein>
<sequence length="160" mass="18636">MQKAHQPFFFTLDFCPILHRLRTLHPNLVLTFNISFDTILEPIWNDTRWEDMNQFMLTSPPNSDAYLEMGFVDVSDLIALPTDEDRAYVAEHLADRRMPATPPLEEGLLSETPANRRVLGRHYVVKELALFRVLMREHYGIYVKCEKERKERAADATTVS</sequence>
<evidence type="ECO:0000313" key="2">
    <source>
        <dbReference type="Proteomes" id="UP000799291"/>
    </source>
</evidence>